<name>A0ABN2CML8_9ACTN</name>
<keyword evidence="4 6" id="KW-0067">ATP-binding</keyword>
<dbReference type="InterPro" id="IPR013563">
    <property type="entry name" value="Oligopep_ABC_C"/>
</dbReference>
<dbReference type="Gene3D" id="3.40.50.300">
    <property type="entry name" value="P-loop containing nucleotide triphosphate hydrolases"/>
    <property type="match status" value="2"/>
</dbReference>
<evidence type="ECO:0000256" key="1">
    <source>
        <dbReference type="ARBA" id="ARBA00005417"/>
    </source>
</evidence>
<dbReference type="EMBL" id="BAAAQD010000029">
    <property type="protein sequence ID" value="GAA1560621.1"/>
    <property type="molecule type" value="Genomic_DNA"/>
</dbReference>
<feature type="domain" description="ABC transporter" evidence="5">
    <location>
        <begin position="7"/>
        <end position="256"/>
    </location>
</feature>
<evidence type="ECO:0000313" key="6">
    <source>
        <dbReference type="EMBL" id="GAA1560621.1"/>
    </source>
</evidence>
<reference evidence="6 7" key="1">
    <citation type="journal article" date="2019" name="Int. J. Syst. Evol. Microbiol.">
        <title>The Global Catalogue of Microorganisms (GCM) 10K type strain sequencing project: providing services to taxonomists for standard genome sequencing and annotation.</title>
        <authorList>
            <consortium name="The Broad Institute Genomics Platform"/>
            <consortium name="The Broad Institute Genome Sequencing Center for Infectious Disease"/>
            <person name="Wu L."/>
            <person name="Ma J."/>
        </authorList>
    </citation>
    <scope>NUCLEOTIDE SEQUENCE [LARGE SCALE GENOMIC DNA]</scope>
    <source>
        <strain evidence="6 7">JCM 15933</strain>
    </source>
</reference>
<evidence type="ECO:0000313" key="7">
    <source>
        <dbReference type="Proteomes" id="UP001501470"/>
    </source>
</evidence>
<organism evidence="6 7">
    <name type="scientific">Dactylosporangium maewongense</name>
    <dbReference type="NCBI Taxonomy" id="634393"/>
    <lineage>
        <taxon>Bacteria</taxon>
        <taxon>Bacillati</taxon>
        <taxon>Actinomycetota</taxon>
        <taxon>Actinomycetes</taxon>
        <taxon>Micromonosporales</taxon>
        <taxon>Micromonosporaceae</taxon>
        <taxon>Dactylosporangium</taxon>
    </lineage>
</organism>
<keyword evidence="2" id="KW-0813">Transport</keyword>
<feature type="domain" description="ABC transporter" evidence="5">
    <location>
        <begin position="277"/>
        <end position="519"/>
    </location>
</feature>
<dbReference type="InterPro" id="IPR027417">
    <property type="entry name" value="P-loop_NTPase"/>
</dbReference>
<dbReference type="InterPro" id="IPR003439">
    <property type="entry name" value="ABC_transporter-like_ATP-bd"/>
</dbReference>
<protein>
    <submittedName>
        <fullName evidence="6">ABC transporter ATP-binding protein</fullName>
    </submittedName>
</protein>
<dbReference type="CDD" id="cd03257">
    <property type="entry name" value="ABC_NikE_OppD_transporters"/>
    <property type="match status" value="2"/>
</dbReference>
<sequence length="529" mass="56229">MSPDPVLAVDDLRVTFRTARGAVEAVRGISFTLHKGQCLAIVGESGSGKSATARALLGLAGPAASVTAATLRLSGRDLSTLTEAQWRRLRGRDIGLVPQDALGSLNPLHRVHRDVGEPLRRHRLIPRALRPGRVVEALAGAGVPEAAVRARQYPHQLSGGLRQRALIASATIAGPPVLVVDEPTTALDVTVQAQVLLELEGLKAGGTALLMISHDLAVVARMADHILVMRDGVVVESGPPAAVLGAARHPYTRQLLAAVPTGRPYRDPGGEARPALLEVQGISKRYRRPDGTDHAAVCDVSFTVTAGRTLGVVGESGSGKSTVARIALGLLRPDEGDVRFAGARWSSVPERLRRPQRGRIQLIQQDPLGAFDPRFTAGRVIAEALRSERDRTARRRRVGELLEAVGLPASLAARAPAEMSGGQRQRVAIARALATGPELLVCDEPVSALDVSIQAQILALLADLQAQRGLAILFISHDLAVIRQISDEVLVMKDGAVVERGPADDVFDRPVEPYTRELLAAVPTLPVYP</sequence>
<accession>A0ABN2CML8</accession>
<dbReference type="PROSITE" id="PS00211">
    <property type="entry name" value="ABC_TRANSPORTER_1"/>
    <property type="match status" value="1"/>
</dbReference>
<dbReference type="GO" id="GO:0005524">
    <property type="term" value="F:ATP binding"/>
    <property type="evidence" value="ECO:0007669"/>
    <property type="project" value="UniProtKB-KW"/>
</dbReference>
<dbReference type="PANTHER" id="PTHR43776">
    <property type="entry name" value="TRANSPORT ATP-BINDING PROTEIN"/>
    <property type="match status" value="1"/>
</dbReference>
<comment type="caution">
    <text evidence="6">The sequence shown here is derived from an EMBL/GenBank/DDBJ whole genome shotgun (WGS) entry which is preliminary data.</text>
</comment>
<dbReference type="Proteomes" id="UP001501470">
    <property type="component" value="Unassembled WGS sequence"/>
</dbReference>
<dbReference type="InterPro" id="IPR003593">
    <property type="entry name" value="AAA+_ATPase"/>
</dbReference>
<keyword evidence="3" id="KW-0547">Nucleotide-binding</keyword>
<dbReference type="PANTHER" id="PTHR43776:SF7">
    <property type="entry name" value="D,D-DIPEPTIDE TRANSPORT ATP-BINDING PROTEIN DDPF-RELATED"/>
    <property type="match status" value="1"/>
</dbReference>
<dbReference type="InterPro" id="IPR017871">
    <property type="entry name" value="ABC_transporter-like_CS"/>
</dbReference>
<dbReference type="Pfam" id="PF00005">
    <property type="entry name" value="ABC_tran"/>
    <property type="match status" value="2"/>
</dbReference>
<dbReference type="NCBIfam" id="NF007739">
    <property type="entry name" value="PRK10419.1"/>
    <property type="match status" value="2"/>
</dbReference>
<dbReference type="PROSITE" id="PS50893">
    <property type="entry name" value="ABC_TRANSPORTER_2"/>
    <property type="match status" value="2"/>
</dbReference>
<evidence type="ECO:0000259" key="5">
    <source>
        <dbReference type="PROSITE" id="PS50893"/>
    </source>
</evidence>
<gene>
    <name evidence="6" type="ORF">GCM10009827_097380</name>
</gene>
<comment type="similarity">
    <text evidence="1">Belongs to the ABC transporter superfamily.</text>
</comment>
<dbReference type="Pfam" id="PF08352">
    <property type="entry name" value="oligo_HPY"/>
    <property type="match status" value="2"/>
</dbReference>
<evidence type="ECO:0000256" key="3">
    <source>
        <dbReference type="ARBA" id="ARBA00022741"/>
    </source>
</evidence>
<keyword evidence="7" id="KW-1185">Reference proteome</keyword>
<dbReference type="SMART" id="SM00382">
    <property type="entry name" value="AAA"/>
    <property type="match status" value="2"/>
</dbReference>
<dbReference type="RefSeq" id="WP_344511810.1">
    <property type="nucleotide sequence ID" value="NZ_BAAAQD010000029.1"/>
</dbReference>
<evidence type="ECO:0000256" key="2">
    <source>
        <dbReference type="ARBA" id="ARBA00022448"/>
    </source>
</evidence>
<dbReference type="SUPFAM" id="SSF52540">
    <property type="entry name" value="P-loop containing nucleoside triphosphate hydrolases"/>
    <property type="match status" value="2"/>
</dbReference>
<dbReference type="NCBIfam" id="NF008453">
    <property type="entry name" value="PRK11308.1"/>
    <property type="match status" value="2"/>
</dbReference>
<proteinExistence type="inferred from homology"/>
<evidence type="ECO:0000256" key="4">
    <source>
        <dbReference type="ARBA" id="ARBA00022840"/>
    </source>
</evidence>
<dbReference type="InterPro" id="IPR050319">
    <property type="entry name" value="ABC_transp_ATP-bind"/>
</dbReference>